<evidence type="ECO:0000256" key="7">
    <source>
        <dbReference type="SAM" id="MobiDB-lite"/>
    </source>
</evidence>
<dbReference type="InterPro" id="IPR020814">
    <property type="entry name" value="Ribosomal_S6_plastid/chlpt"/>
</dbReference>
<keyword evidence="6" id="KW-0699">rRNA-binding</keyword>
<gene>
    <name evidence="6" type="primary">rpsF</name>
    <name evidence="8" type="ORF">AVDCRST_MAG74-593</name>
</gene>
<keyword evidence="3 6" id="KW-0687">Ribonucleoprotein</keyword>
<keyword evidence="6" id="KW-0694">RNA-binding</keyword>
<dbReference type="GO" id="GO:0003735">
    <property type="term" value="F:structural constituent of ribosome"/>
    <property type="evidence" value="ECO:0007669"/>
    <property type="project" value="InterPro"/>
</dbReference>
<dbReference type="GO" id="GO:0070181">
    <property type="term" value="F:small ribosomal subunit rRNA binding"/>
    <property type="evidence" value="ECO:0007669"/>
    <property type="project" value="TreeGrafter"/>
</dbReference>
<dbReference type="GO" id="GO:0005840">
    <property type="term" value="C:ribosome"/>
    <property type="evidence" value="ECO:0007669"/>
    <property type="project" value="UniProtKB-KW"/>
</dbReference>
<dbReference type="InterPro" id="IPR035980">
    <property type="entry name" value="Ribosomal_bS6_sf"/>
</dbReference>
<evidence type="ECO:0000256" key="2">
    <source>
        <dbReference type="ARBA" id="ARBA00022980"/>
    </source>
</evidence>
<evidence type="ECO:0000256" key="3">
    <source>
        <dbReference type="ARBA" id="ARBA00023274"/>
    </source>
</evidence>
<dbReference type="InterPro" id="IPR000529">
    <property type="entry name" value="Ribosomal_bS6"/>
</dbReference>
<dbReference type="Pfam" id="PF01250">
    <property type="entry name" value="Ribosomal_S6"/>
    <property type="match status" value="1"/>
</dbReference>
<evidence type="ECO:0000313" key="8">
    <source>
        <dbReference type="EMBL" id="CAA9382121.1"/>
    </source>
</evidence>
<reference evidence="8" key="1">
    <citation type="submission" date="2020-02" db="EMBL/GenBank/DDBJ databases">
        <authorList>
            <person name="Meier V. D."/>
        </authorList>
    </citation>
    <scope>NUCLEOTIDE SEQUENCE</scope>
    <source>
        <strain evidence="8">AVDCRST_MAG74</strain>
    </source>
</reference>
<dbReference type="CDD" id="cd00473">
    <property type="entry name" value="bS6"/>
    <property type="match status" value="1"/>
</dbReference>
<dbReference type="NCBIfam" id="TIGR00166">
    <property type="entry name" value="S6"/>
    <property type="match status" value="1"/>
</dbReference>
<dbReference type="GO" id="GO:1990904">
    <property type="term" value="C:ribonucleoprotein complex"/>
    <property type="evidence" value="ECO:0007669"/>
    <property type="project" value="UniProtKB-KW"/>
</dbReference>
<evidence type="ECO:0000256" key="1">
    <source>
        <dbReference type="ARBA" id="ARBA00009512"/>
    </source>
</evidence>
<protein>
    <recommendedName>
        <fullName evidence="5 6">Small ribosomal subunit protein bS6</fullName>
    </recommendedName>
</protein>
<keyword evidence="2 6" id="KW-0689">Ribosomal protein</keyword>
<accession>A0A6J4N9L9</accession>
<dbReference type="InterPro" id="IPR014717">
    <property type="entry name" value="Transl_elong_EF1B/ribsomal_bS6"/>
</dbReference>
<comment type="similarity">
    <text evidence="1 6">Belongs to the bacterial ribosomal protein bS6 family.</text>
</comment>
<dbReference type="EMBL" id="CADCUR010000033">
    <property type="protein sequence ID" value="CAA9382121.1"/>
    <property type="molecule type" value="Genomic_DNA"/>
</dbReference>
<proteinExistence type="inferred from homology"/>
<dbReference type="PANTHER" id="PTHR21011">
    <property type="entry name" value="MITOCHONDRIAL 28S RIBOSOMAL PROTEIN S6"/>
    <property type="match status" value="1"/>
</dbReference>
<dbReference type="AlphaFoldDB" id="A0A6J4N9L9"/>
<dbReference type="HAMAP" id="MF_00360">
    <property type="entry name" value="Ribosomal_bS6"/>
    <property type="match status" value="1"/>
</dbReference>
<evidence type="ECO:0000256" key="5">
    <source>
        <dbReference type="ARBA" id="ARBA00035294"/>
    </source>
</evidence>
<dbReference type="Gene3D" id="3.30.70.60">
    <property type="match status" value="1"/>
</dbReference>
<dbReference type="GO" id="GO:0005737">
    <property type="term" value="C:cytoplasm"/>
    <property type="evidence" value="ECO:0007669"/>
    <property type="project" value="UniProtKB-ARBA"/>
</dbReference>
<name>A0A6J4N9L9_9BACT</name>
<evidence type="ECO:0000256" key="6">
    <source>
        <dbReference type="HAMAP-Rule" id="MF_00360"/>
    </source>
</evidence>
<comment type="function">
    <text evidence="4 6">Binds together with bS18 to 16S ribosomal RNA.</text>
</comment>
<sequence>MANRTYEVMYIGTPETADEDITKLNEAIQQMIEKEGGTVVKTEAMGRRKLAYPIQKKTEGHYTLFEIEGSGQEIAELERRFRVNDAVMRFITVRVDEDRKKAAKWTAKRENRQSRRRGSSSNFGENQANQTQDNQ</sequence>
<feature type="compositionally biased region" description="Polar residues" evidence="7">
    <location>
        <begin position="122"/>
        <end position="135"/>
    </location>
</feature>
<feature type="region of interest" description="Disordered" evidence="7">
    <location>
        <begin position="98"/>
        <end position="135"/>
    </location>
</feature>
<dbReference type="PANTHER" id="PTHR21011:SF1">
    <property type="entry name" value="SMALL RIBOSOMAL SUBUNIT PROTEIN BS6M"/>
    <property type="match status" value="1"/>
</dbReference>
<dbReference type="GO" id="GO:0006412">
    <property type="term" value="P:translation"/>
    <property type="evidence" value="ECO:0007669"/>
    <property type="project" value="UniProtKB-UniRule"/>
</dbReference>
<organism evidence="8">
    <name type="scientific">uncultured Pyrinomonadaceae bacterium</name>
    <dbReference type="NCBI Taxonomy" id="2283094"/>
    <lineage>
        <taxon>Bacteria</taxon>
        <taxon>Pseudomonadati</taxon>
        <taxon>Acidobacteriota</taxon>
        <taxon>Blastocatellia</taxon>
        <taxon>Blastocatellales</taxon>
        <taxon>Pyrinomonadaceae</taxon>
        <taxon>environmental samples</taxon>
    </lineage>
</organism>
<dbReference type="SUPFAM" id="SSF54995">
    <property type="entry name" value="Ribosomal protein S6"/>
    <property type="match status" value="1"/>
</dbReference>
<evidence type="ECO:0000256" key="4">
    <source>
        <dbReference type="ARBA" id="ARBA00035104"/>
    </source>
</evidence>